<dbReference type="PANTHER" id="PTHR12677:SF59">
    <property type="entry name" value="GOLGI APPARATUS MEMBRANE PROTEIN TVP38-RELATED"/>
    <property type="match status" value="1"/>
</dbReference>
<gene>
    <name evidence="8" type="ORF">LCGC14_1602820</name>
</gene>
<name>A0A0F9IX63_9ZZZZ</name>
<evidence type="ECO:0000313" key="8">
    <source>
        <dbReference type="EMBL" id="KKM24664.1"/>
    </source>
</evidence>
<accession>A0A0F9IX63</accession>
<feature type="transmembrane region" description="Helical" evidence="6">
    <location>
        <begin position="241"/>
        <end position="263"/>
    </location>
</feature>
<organism evidence="8">
    <name type="scientific">marine sediment metagenome</name>
    <dbReference type="NCBI Taxonomy" id="412755"/>
    <lineage>
        <taxon>unclassified sequences</taxon>
        <taxon>metagenomes</taxon>
        <taxon>ecological metagenomes</taxon>
    </lineage>
</organism>
<feature type="transmembrane region" description="Helical" evidence="6">
    <location>
        <begin position="79"/>
        <end position="99"/>
    </location>
</feature>
<evidence type="ECO:0000256" key="1">
    <source>
        <dbReference type="ARBA" id="ARBA00004651"/>
    </source>
</evidence>
<keyword evidence="5 6" id="KW-0472">Membrane</keyword>
<dbReference type="InterPro" id="IPR015414">
    <property type="entry name" value="TMEM64"/>
</dbReference>
<evidence type="ECO:0000259" key="7">
    <source>
        <dbReference type="Pfam" id="PF09335"/>
    </source>
</evidence>
<sequence length="282" mass="31649">MSIDKTEKEGEIKKPFITKLKIYLRNLFDFSQYSKKTILYIILFVILIAVSLFLLYYIYFVDNTILYRFVVEWFVNPVFRLGILGFFLFVAIMGLQGLLVPLPSELILLATGMIWGIFLGGIMGVIGSMAAGLLCYYVSRLGGRPLAEKIVGEKALRMADNLITKYGTSAIIVARFLPFVAFDPISYASGLVNLPVKKYSLGTLIGSIPRAFFYSFLGASLGITPPINFEDLPDINAQSAFFNNVLLIILAVLVLMFIVYYLVARNYEKKNLESKNLSEKST</sequence>
<evidence type="ECO:0000256" key="5">
    <source>
        <dbReference type="ARBA" id="ARBA00023136"/>
    </source>
</evidence>
<dbReference type="AlphaFoldDB" id="A0A0F9IX63"/>
<evidence type="ECO:0000256" key="3">
    <source>
        <dbReference type="ARBA" id="ARBA00022692"/>
    </source>
</evidence>
<dbReference type="InterPro" id="IPR032816">
    <property type="entry name" value="VTT_dom"/>
</dbReference>
<reference evidence="8" key="1">
    <citation type="journal article" date="2015" name="Nature">
        <title>Complex archaea that bridge the gap between prokaryotes and eukaryotes.</title>
        <authorList>
            <person name="Spang A."/>
            <person name="Saw J.H."/>
            <person name="Jorgensen S.L."/>
            <person name="Zaremba-Niedzwiedzka K."/>
            <person name="Martijn J."/>
            <person name="Lind A.E."/>
            <person name="van Eijk R."/>
            <person name="Schleper C."/>
            <person name="Guy L."/>
            <person name="Ettema T.J."/>
        </authorList>
    </citation>
    <scope>NUCLEOTIDE SEQUENCE</scope>
</reference>
<proteinExistence type="predicted"/>
<protein>
    <recommendedName>
        <fullName evidence="7">VTT domain-containing protein</fullName>
    </recommendedName>
</protein>
<comment type="subcellular location">
    <subcellularLocation>
        <location evidence="1">Cell membrane</location>
        <topology evidence="1">Multi-pass membrane protein</topology>
    </subcellularLocation>
</comment>
<keyword evidence="3 6" id="KW-0812">Transmembrane</keyword>
<dbReference type="PANTHER" id="PTHR12677">
    <property type="entry name" value="GOLGI APPARATUS MEMBRANE PROTEIN TVP38-RELATED"/>
    <property type="match status" value="1"/>
</dbReference>
<keyword evidence="2" id="KW-1003">Cell membrane</keyword>
<dbReference type="EMBL" id="LAZR01012877">
    <property type="protein sequence ID" value="KKM24664.1"/>
    <property type="molecule type" value="Genomic_DNA"/>
</dbReference>
<evidence type="ECO:0000256" key="4">
    <source>
        <dbReference type="ARBA" id="ARBA00022989"/>
    </source>
</evidence>
<keyword evidence="4 6" id="KW-1133">Transmembrane helix</keyword>
<feature type="transmembrane region" description="Helical" evidence="6">
    <location>
        <begin position="199"/>
        <end position="221"/>
    </location>
</feature>
<evidence type="ECO:0000256" key="2">
    <source>
        <dbReference type="ARBA" id="ARBA00022475"/>
    </source>
</evidence>
<comment type="caution">
    <text evidence="8">The sequence shown here is derived from an EMBL/GenBank/DDBJ whole genome shotgun (WGS) entry which is preliminary data.</text>
</comment>
<dbReference type="Pfam" id="PF09335">
    <property type="entry name" value="VTT_dom"/>
    <property type="match status" value="1"/>
</dbReference>
<feature type="transmembrane region" description="Helical" evidence="6">
    <location>
        <begin position="106"/>
        <end position="139"/>
    </location>
</feature>
<dbReference type="GO" id="GO:0005886">
    <property type="term" value="C:plasma membrane"/>
    <property type="evidence" value="ECO:0007669"/>
    <property type="project" value="UniProtKB-SubCell"/>
</dbReference>
<feature type="domain" description="VTT" evidence="7">
    <location>
        <begin position="102"/>
        <end position="219"/>
    </location>
</feature>
<feature type="transmembrane region" description="Helical" evidence="6">
    <location>
        <begin position="38"/>
        <end position="59"/>
    </location>
</feature>
<evidence type="ECO:0000256" key="6">
    <source>
        <dbReference type="SAM" id="Phobius"/>
    </source>
</evidence>